<dbReference type="EMBL" id="ML209627">
    <property type="protein sequence ID" value="TFK58118.1"/>
    <property type="molecule type" value="Genomic_DNA"/>
</dbReference>
<dbReference type="Proteomes" id="UP000308600">
    <property type="component" value="Unassembled WGS sequence"/>
</dbReference>
<gene>
    <name evidence="1" type="ORF">BDN72DRAFT_866203</name>
</gene>
<name>A0ACD2ZX78_9AGAR</name>
<evidence type="ECO:0000313" key="1">
    <source>
        <dbReference type="EMBL" id="TFK58118.1"/>
    </source>
</evidence>
<keyword evidence="2" id="KW-1185">Reference proteome</keyword>
<evidence type="ECO:0000313" key="2">
    <source>
        <dbReference type="Proteomes" id="UP000308600"/>
    </source>
</evidence>
<accession>A0ACD2ZX78</accession>
<organism evidence="1 2">
    <name type="scientific">Pluteus cervinus</name>
    <dbReference type="NCBI Taxonomy" id="181527"/>
    <lineage>
        <taxon>Eukaryota</taxon>
        <taxon>Fungi</taxon>
        <taxon>Dikarya</taxon>
        <taxon>Basidiomycota</taxon>
        <taxon>Agaricomycotina</taxon>
        <taxon>Agaricomycetes</taxon>
        <taxon>Agaricomycetidae</taxon>
        <taxon>Agaricales</taxon>
        <taxon>Pluteineae</taxon>
        <taxon>Pluteaceae</taxon>
        <taxon>Pluteus</taxon>
    </lineage>
</organism>
<sequence>MSTRFTPGIVDTHDSIDYMTRCPMFRFSDMAAVRSHATHQQRMDRALRMAADETFDCFRDTAREMGESPDVALIQHESGVFDPFDTGNCSYVKFIFIRLGQDLSAISPPEPTDDMTRRPMFRGRDFRRTKSDTQSAIFYLVLARPSPSTPASDDEPHTPRVMEPYEAAKKAVELLDGSTFLERMICVDVAHRGSACAKPESSLGDVGMVGADTKLSVFVGNLNFESREEDLRAERGPPTDAMESDNEDDDVENDEKWTKLKKLKK</sequence>
<reference evidence="1 2" key="1">
    <citation type="journal article" date="2019" name="Nat. Ecol. Evol.">
        <title>Megaphylogeny resolves global patterns of mushroom evolution.</title>
        <authorList>
            <person name="Varga T."/>
            <person name="Krizsan K."/>
            <person name="Foldi C."/>
            <person name="Dima B."/>
            <person name="Sanchez-Garcia M."/>
            <person name="Sanchez-Ramirez S."/>
            <person name="Szollosi G.J."/>
            <person name="Szarkandi J.G."/>
            <person name="Papp V."/>
            <person name="Albert L."/>
            <person name="Andreopoulos W."/>
            <person name="Angelini C."/>
            <person name="Antonin V."/>
            <person name="Barry K.W."/>
            <person name="Bougher N.L."/>
            <person name="Buchanan P."/>
            <person name="Buyck B."/>
            <person name="Bense V."/>
            <person name="Catcheside P."/>
            <person name="Chovatia M."/>
            <person name="Cooper J."/>
            <person name="Damon W."/>
            <person name="Desjardin D."/>
            <person name="Finy P."/>
            <person name="Geml J."/>
            <person name="Haridas S."/>
            <person name="Hughes K."/>
            <person name="Justo A."/>
            <person name="Karasinski D."/>
            <person name="Kautmanova I."/>
            <person name="Kiss B."/>
            <person name="Kocsube S."/>
            <person name="Kotiranta H."/>
            <person name="LaButti K.M."/>
            <person name="Lechner B.E."/>
            <person name="Liimatainen K."/>
            <person name="Lipzen A."/>
            <person name="Lukacs Z."/>
            <person name="Mihaltcheva S."/>
            <person name="Morgado L.N."/>
            <person name="Niskanen T."/>
            <person name="Noordeloos M.E."/>
            <person name="Ohm R.A."/>
            <person name="Ortiz-Santana B."/>
            <person name="Ovrebo C."/>
            <person name="Racz N."/>
            <person name="Riley R."/>
            <person name="Savchenko A."/>
            <person name="Shiryaev A."/>
            <person name="Soop K."/>
            <person name="Spirin V."/>
            <person name="Szebenyi C."/>
            <person name="Tomsovsky M."/>
            <person name="Tulloss R.E."/>
            <person name="Uehling J."/>
            <person name="Grigoriev I.V."/>
            <person name="Vagvolgyi C."/>
            <person name="Papp T."/>
            <person name="Martin F.M."/>
            <person name="Miettinen O."/>
            <person name="Hibbett D.S."/>
            <person name="Nagy L.G."/>
        </authorList>
    </citation>
    <scope>NUCLEOTIDE SEQUENCE [LARGE SCALE GENOMIC DNA]</scope>
    <source>
        <strain evidence="1 2">NL-1719</strain>
    </source>
</reference>
<proteinExistence type="predicted"/>
<protein>
    <submittedName>
        <fullName evidence="1">Uncharacterized protein</fullName>
    </submittedName>
</protein>